<reference evidence="2 3" key="1">
    <citation type="journal article" date="2019" name="Commun. Biol.">
        <title>The bagworm genome reveals a unique fibroin gene that provides high tensile strength.</title>
        <authorList>
            <person name="Kono N."/>
            <person name="Nakamura H."/>
            <person name="Ohtoshi R."/>
            <person name="Tomita M."/>
            <person name="Numata K."/>
            <person name="Arakawa K."/>
        </authorList>
    </citation>
    <scope>NUCLEOTIDE SEQUENCE [LARGE SCALE GENOMIC DNA]</scope>
</reference>
<dbReference type="PANTHER" id="PTHR33332">
    <property type="entry name" value="REVERSE TRANSCRIPTASE DOMAIN-CONTAINING PROTEIN"/>
    <property type="match status" value="1"/>
</dbReference>
<organism evidence="2 3">
    <name type="scientific">Eumeta variegata</name>
    <name type="common">Bagworm moth</name>
    <name type="synonym">Eumeta japonica</name>
    <dbReference type="NCBI Taxonomy" id="151549"/>
    <lineage>
        <taxon>Eukaryota</taxon>
        <taxon>Metazoa</taxon>
        <taxon>Ecdysozoa</taxon>
        <taxon>Arthropoda</taxon>
        <taxon>Hexapoda</taxon>
        <taxon>Insecta</taxon>
        <taxon>Pterygota</taxon>
        <taxon>Neoptera</taxon>
        <taxon>Endopterygota</taxon>
        <taxon>Lepidoptera</taxon>
        <taxon>Glossata</taxon>
        <taxon>Ditrysia</taxon>
        <taxon>Tineoidea</taxon>
        <taxon>Psychidae</taxon>
        <taxon>Oiketicinae</taxon>
        <taxon>Eumeta</taxon>
    </lineage>
</organism>
<evidence type="ECO:0000313" key="2">
    <source>
        <dbReference type="EMBL" id="GBP90608.1"/>
    </source>
</evidence>
<dbReference type="EMBL" id="BGZK01002097">
    <property type="protein sequence ID" value="GBP90608.1"/>
    <property type="molecule type" value="Genomic_DNA"/>
</dbReference>
<keyword evidence="2" id="KW-0695">RNA-directed DNA polymerase</keyword>
<name>A0A4C1ZSB4_EUMVA</name>
<dbReference type="GO" id="GO:0003964">
    <property type="term" value="F:RNA-directed DNA polymerase activity"/>
    <property type="evidence" value="ECO:0007669"/>
    <property type="project" value="UniProtKB-KW"/>
</dbReference>
<gene>
    <name evidence="2" type="ORF">EVAR_63621_1</name>
</gene>
<protein>
    <submittedName>
        <fullName evidence="2">Probable RNA-directed DNA polymerase from transposon X-element</fullName>
    </submittedName>
</protein>
<dbReference type="InterPro" id="IPR000477">
    <property type="entry name" value="RT_dom"/>
</dbReference>
<sequence>MEHPHGGNNAEPPGLLEVGQGSQIRRIPTNPALRKPDNTFAVDDREKPNSLKRIRKIIRKTIKTRLSEHLIGKGLIINEQFGFRPNHSCPSKSIAYVNDIPRPSNGVQLALFADDTALYLRGNNYRDTTPRLQRAIDELTRWLRLWRIKVNPEKSAAIRFNYSKHKKKFSVPHNTPTLYIDNASIPWHHNYKYLGVTLDKHLHFRDHVARVSKLTKFYQSRLYGMIGRKSKMSLRNKRTLYLMCIRPVMTYACPVFAHAAPNIIKKLQKIQNKFCRQATDAHWCVKNSVLHGDLELPTINKFMKDASKRFFDMAQNHPNPLIVSAATYEPPPAHHFLRRPRNVLSDPPDALTSEVEKLAEAKACN</sequence>
<dbReference type="Pfam" id="PF00078">
    <property type="entry name" value="RVT_1"/>
    <property type="match status" value="1"/>
</dbReference>
<keyword evidence="2" id="KW-0808">Transferase</keyword>
<comment type="caution">
    <text evidence="2">The sequence shown here is derived from an EMBL/GenBank/DDBJ whole genome shotgun (WGS) entry which is preliminary data.</text>
</comment>
<accession>A0A4C1ZSB4</accession>
<keyword evidence="3" id="KW-1185">Reference proteome</keyword>
<dbReference type="STRING" id="151549.A0A4C1ZSB4"/>
<evidence type="ECO:0000313" key="3">
    <source>
        <dbReference type="Proteomes" id="UP000299102"/>
    </source>
</evidence>
<proteinExistence type="predicted"/>
<dbReference type="OrthoDB" id="10050074at2759"/>
<dbReference type="AlphaFoldDB" id="A0A4C1ZSB4"/>
<feature type="domain" description="Reverse transcriptase" evidence="1">
    <location>
        <begin position="94"/>
        <end position="198"/>
    </location>
</feature>
<dbReference type="Proteomes" id="UP000299102">
    <property type="component" value="Unassembled WGS sequence"/>
</dbReference>
<evidence type="ECO:0000259" key="1">
    <source>
        <dbReference type="Pfam" id="PF00078"/>
    </source>
</evidence>
<keyword evidence="2" id="KW-0548">Nucleotidyltransferase</keyword>